<gene>
    <name evidence="1" type="ORF">KQI86_05145</name>
</gene>
<evidence type="ECO:0000313" key="1">
    <source>
        <dbReference type="EMBL" id="MBU5483707.1"/>
    </source>
</evidence>
<dbReference type="RefSeq" id="WP_216438064.1">
    <property type="nucleotide sequence ID" value="NZ_JAHLQF010000001.1"/>
</dbReference>
<comment type="caution">
    <text evidence="1">The sequence shown here is derived from an EMBL/GenBank/DDBJ whole genome shotgun (WGS) entry which is preliminary data.</text>
</comment>
<dbReference type="Proteomes" id="UP000726170">
    <property type="component" value="Unassembled WGS sequence"/>
</dbReference>
<name>A0ABS6EES0_9CLOT</name>
<keyword evidence="2" id="KW-1185">Reference proteome</keyword>
<organism evidence="1 2">
    <name type="scientific">Clostridium mobile</name>
    <dbReference type="NCBI Taxonomy" id="2841512"/>
    <lineage>
        <taxon>Bacteria</taxon>
        <taxon>Bacillati</taxon>
        <taxon>Bacillota</taxon>
        <taxon>Clostridia</taxon>
        <taxon>Eubacteriales</taxon>
        <taxon>Clostridiaceae</taxon>
        <taxon>Clostridium</taxon>
    </lineage>
</organism>
<accession>A0ABS6EES0</accession>
<dbReference type="EMBL" id="JAHLQF010000001">
    <property type="protein sequence ID" value="MBU5483707.1"/>
    <property type="molecule type" value="Genomic_DNA"/>
</dbReference>
<evidence type="ECO:0000313" key="2">
    <source>
        <dbReference type="Proteomes" id="UP000726170"/>
    </source>
</evidence>
<sequence length="265" mass="30934">MLYPYTDNYLDDPSISMEEKRYFNERFSKRLKGEKIKSINCHEEMVYRLVEYIESVFNRDNYKEVYEKLLLIHDGQIKSLMQQEVLSIPYEKDILGISIEKGGASVLVDGYLVNGALTKDEEIFAYGYGFLLQLCDDLQDVSMDLKNNHMTIMSQLAGKYPLDMITNKLINLTINIIDTENCFKGSNKEELKELIKNNCIIMILFSIAHNKKFYSNEYIKTIENFLPFTLSYIDNLKSNLETKFNTLDPTYNNTSIEDILLYLLD</sequence>
<dbReference type="CDD" id="cd00385">
    <property type="entry name" value="Isoprenoid_Biosyn_C1"/>
    <property type="match status" value="1"/>
</dbReference>
<protein>
    <submittedName>
        <fullName evidence="1">Class 1 isoprenoid biosynthesis enzyme</fullName>
    </submittedName>
</protein>
<reference evidence="1 2" key="1">
    <citation type="submission" date="2021-06" db="EMBL/GenBank/DDBJ databases">
        <authorList>
            <person name="Sun Q."/>
            <person name="Li D."/>
        </authorList>
    </citation>
    <scope>NUCLEOTIDE SEQUENCE [LARGE SCALE GENOMIC DNA]</scope>
    <source>
        <strain evidence="1 2">MSJ-11</strain>
    </source>
</reference>
<proteinExistence type="predicted"/>